<keyword evidence="4 9" id="KW-0812">Transmembrane</keyword>
<keyword evidence="5 10" id="KW-1133">Transmembrane helix</keyword>
<dbReference type="SUPFAM" id="SSF103481">
    <property type="entry name" value="Multidrug resistance efflux transporter EmrE"/>
    <property type="match status" value="1"/>
</dbReference>
<keyword evidence="2" id="KW-0813">Transport</keyword>
<reference evidence="11 12" key="1">
    <citation type="submission" date="2020-09" db="EMBL/GenBank/DDBJ databases">
        <title>An Earliest Endosymbiont, Wolbachia massiliensis sp. nov., Strain PL13 From the Bed Bug (Cimex hemipterius), Type strain of a New supergroup T.</title>
        <authorList>
            <person name="Laidoudi Y."/>
            <person name="Levasseur A."/>
            <person name="Medkour H."/>
            <person name="Maaloum M."/>
            <person name="BenKhedher M."/>
            <person name="Sambou M."/>
            <person name="Bassene H."/>
            <person name="Davoust B."/>
            <person name="Fenollar F."/>
            <person name="Raoult D."/>
            <person name="Mediannikov O."/>
        </authorList>
    </citation>
    <scope>NUCLEOTIDE SEQUENCE [LARGE SCALE GENOMIC DNA]</scope>
    <source>
        <strain evidence="11 12">PL13</strain>
    </source>
</reference>
<keyword evidence="12" id="KW-1185">Reference proteome</keyword>
<dbReference type="InterPro" id="IPR045324">
    <property type="entry name" value="Small_multidrug_res"/>
</dbReference>
<comment type="similarity">
    <text evidence="7">Belongs to the drug/metabolite transporter (DMT) superfamily. Small multidrug resistance (SMR) (TC 2.A.7.1) family. Gdx/SugE subfamily.</text>
</comment>
<evidence type="ECO:0000256" key="5">
    <source>
        <dbReference type="ARBA" id="ARBA00022989"/>
    </source>
</evidence>
<evidence type="ECO:0000313" key="12">
    <source>
        <dbReference type="Proteomes" id="UP000516514"/>
    </source>
</evidence>
<accession>A0A7M3U285</accession>
<feature type="transmembrane region" description="Helical" evidence="10">
    <location>
        <begin position="59"/>
        <end position="78"/>
    </location>
</feature>
<dbReference type="Proteomes" id="UP000516514">
    <property type="component" value="Chromosome"/>
</dbReference>
<dbReference type="FunFam" id="1.10.3730.20:FF:000001">
    <property type="entry name" value="Quaternary ammonium compound resistance transporter SugE"/>
    <property type="match status" value="1"/>
</dbReference>
<dbReference type="KEGG" id="wms:ID128_01310"/>
<dbReference type="InterPro" id="IPR037185">
    <property type="entry name" value="EmrE-like"/>
</dbReference>
<dbReference type="AlphaFoldDB" id="A0A7M3U285"/>
<evidence type="ECO:0000256" key="3">
    <source>
        <dbReference type="ARBA" id="ARBA00022475"/>
    </source>
</evidence>
<feature type="transmembrane region" description="Helical" evidence="10">
    <location>
        <begin position="29"/>
        <end position="47"/>
    </location>
</feature>
<dbReference type="PANTHER" id="PTHR30561">
    <property type="entry name" value="SMR FAMILY PROTON-DEPENDENT DRUG EFFLUX TRANSPORTER SUGE"/>
    <property type="match status" value="1"/>
</dbReference>
<dbReference type="Gene3D" id="1.10.3730.20">
    <property type="match status" value="1"/>
</dbReference>
<evidence type="ECO:0000256" key="10">
    <source>
        <dbReference type="SAM" id="Phobius"/>
    </source>
</evidence>
<proteinExistence type="inferred from homology"/>
<dbReference type="RefSeq" id="WP_191111294.1">
    <property type="nucleotide sequence ID" value="NZ_CP061738.1"/>
</dbReference>
<evidence type="ECO:0000256" key="1">
    <source>
        <dbReference type="ARBA" id="ARBA00004651"/>
    </source>
</evidence>
<evidence type="ECO:0000256" key="9">
    <source>
        <dbReference type="RuleBase" id="RU003942"/>
    </source>
</evidence>
<comment type="subcellular location">
    <subcellularLocation>
        <location evidence="1 9">Cell membrane</location>
        <topology evidence="1 9">Multi-pass membrane protein</topology>
    </subcellularLocation>
</comment>
<evidence type="ECO:0000256" key="8">
    <source>
        <dbReference type="ARBA" id="ARBA00039168"/>
    </source>
</evidence>
<evidence type="ECO:0000256" key="4">
    <source>
        <dbReference type="ARBA" id="ARBA00022692"/>
    </source>
</evidence>
<dbReference type="GO" id="GO:0005886">
    <property type="term" value="C:plasma membrane"/>
    <property type="evidence" value="ECO:0007669"/>
    <property type="project" value="UniProtKB-SubCell"/>
</dbReference>
<feature type="transmembrane region" description="Helical" evidence="10">
    <location>
        <begin position="84"/>
        <end position="108"/>
    </location>
</feature>
<gene>
    <name evidence="11" type="ORF">ID128_01310</name>
</gene>
<evidence type="ECO:0000256" key="7">
    <source>
        <dbReference type="ARBA" id="ARBA00038151"/>
    </source>
</evidence>
<evidence type="ECO:0000313" key="11">
    <source>
        <dbReference type="EMBL" id="QOD38520.1"/>
    </source>
</evidence>
<dbReference type="GO" id="GO:1990961">
    <property type="term" value="P:xenobiotic detoxification by transmembrane export across the plasma membrane"/>
    <property type="evidence" value="ECO:0007669"/>
    <property type="project" value="UniProtKB-ARBA"/>
</dbReference>
<evidence type="ECO:0000256" key="2">
    <source>
        <dbReference type="ARBA" id="ARBA00022448"/>
    </source>
</evidence>
<evidence type="ECO:0000256" key="6">
    <source>
        <dbReference type="ARBA" id="ARBA00023136"/>
    </source>
</evidence>
<sequence>MAWLYLLLAGLFEIAWTTALKYSNGFTRIVPVIIILVCAPVSLYWLSVAMKSIPLGTSYAVWTGIGSVGAAVIGIIFFNDPVNFGRLISIALVVLGMFKKVCQAAFLVQLNFQSIRKENIKLRHS</sequence>
<keyword evidence="3" id="KW-1003">Cell membrane</keyword>
<dbReference type="EMBL" id="CP061738">
    <property type="protein sequence ID" value="QOD38520.1"/>
    <property type="molecule type" value="Genomic_DNA"/>
</dbReference>
<dbReference type="InterPro" id="IPR000390">
    <property type="entry name" value="Small_drug/metabolite_transptr"/>
</dbReference>
<name>A0A7M3U285_9RICK</name>
<organism evidence="11 12">
    <name type="scientific">Candidatus Wolbachia massiliensis</name>
    <dbReference type="NCBI Taxonomy" id="1845000"/>
    <lineage>
        <taxon>Bacteria</taxon>
        <taxon>Pseudomonadati</taxon>
        <taxon>Pseudomonadota</taxon>
        <taxon>Alphaproteobacteria</taxon>
        <taxon>Rickettsiales</taxon>
        <taxon>Anaplasmataceae</taxon>
        <taxon>Wolbachieae</taxon>
        <taxon>Wolbachia</taxon>
    </lineage>
</organism>
<dbReference type="PANTHER" id="PTHR30561:SF0">
    <property type="entry name" value="GUANIDINIUM EXPORTER"/>
    <property type="match status" value="1"/>
</dbReference>
<protein>
    <recommendedName>
        <fullName evidence="8">Guanidinium exporter</fullName>
    </recommendedName>
</protein>
<dbReference type="Pfam" id="PF00893">
    <property type="entry name" value="Multi_Drug_Res"/>
    <property type="match status" value="1"/>
</dbReference>
<keyword evidence="6 10" id="KW-0472">Membrane</keyword>
<dbReference type="GO" id="GO:0022857">
    <property type="term" value="F:transmembrane transporter activity"/>
    <property type="evidence" value="ECO:0007669"/>
    <property type="project" value="InterPro"/>
</dbReference>